<feature type="transmembrane region" description="Helical" evidence="2">
    <location>
        <begin position="275"/>
        <end position="300"/>
    </location>
</feature>
<dbReference type="AlphaFoldDB" id="A0A1R0KJS6"/>
<dbReference type="Gene3D" id="2.40.260.10">
    <property type="entry name" value="Sortase"/>
    <property type="match status" value="1"/>
</dbReference>
<evidence type="ECO:0000313" key="3">
    <source>
        <dbReference type="EMBL" id="OLZ46361.1"/>
    </source>
</evidence>
<keyword evidence="1" id="KW-0378">Hydrolase</keyword>
<evidence type="ECO:0000256" key="1">
    <source>
        <dbReference type="ARBA" id="ARBA00022801"/>
    </source>
</evidence>
<evidence type="ECO:0000256" key="2">
    <source>
        <dbReference type="SAM" id="Phobius"/>
    </source>
</evidence>
<dbReference type="InterPro" id="IPR023365">
    <property type="entry name" value="Sortase_dom-sf"/>
</dbReference>
<comment type="caution">
    <text evidence="3">The sequence shown here is derived from an EMBL/GenBank/DDBJ whole genome shotgun (WGS) entry which is preliminary data.</text>
</comment>
<name>A0A1R0KJS6_9PSEU</name>
<dbReference type="Pfam" id="PF04203">
    <property type="entry name" value="Sortase"/>
    <property type="match status" value="1"/>
</dbReference>
<keyword evidence="2" id="KW-0472">Membrane</keyword>
<sequence length="304" mass="31724">MSISVEDRRSAPEEVEEKQFLRFGPGWIGAVVFAWLVTTLVALALVVYALGPMLQSGDQRKALTGIRGEMDVALGASQSLFGAAPPAKPVEFGKPVAVLEIPVLKVRQVVIEGASSGETASGPGHVPGTAGPGQPGNAVIAGRNAGFGGPFGSLGTLERGDEIVVATTQGKSVYRVTEKATRPLDEGADYGKTENDRLTLVTSASWWPLASEEATVVTAVLEGRPFKPTPQNGRADAQDGRTGDGDAWAGLVLAFGGFVAAAAGATFLYRRWRPVSTYVITGPVLLTLGALAALALWRLFPAWA</sequence>
<dbReference type="STRING" id="76021.BS329_29360"/>
<keyword evidence="2" id="KW-0812">Transmembrane</keyword>
<proteinExistence type="predicted"/>
<keyword evidence="4" id="KW-1185">Reference proteome</keyword>
<feature type="transmembrane region" description="Helical" evidence="2">
    <location>
        <begin position="27"/>
        <end position="51"/>
    </location>
</feature>
<accession>A0A1R0KJS6</accession>
<evidence type="ECO:0000313" key="4">
    <source>
        <dbReference type="Proteomes" id="UP000187486"/>
    </source>
</evidence>
<dbReference type="EMBL" id="MQUQ01000017">
    <property type="protein sequence ID" value="OLZ46361.1"/>
    <property type="molecule type" value="Genomic_DNA"/>
</dbReference>
<dbReference type="Proteomes" id="UP000187486">
    <property type="component" value="Unassembled WGS sequence"/>
</dbReference>
<protein>
    <submittedName>
        <fullName evidence="3">Sortase</fullName>
    </submittedName>
</protein>
<organism evidence="3 4">
    <name type="scientific">Amycolatopsis coloradensis</name>
    <dbReference type="NCBI Taxonomy" id="76021"/>
    <lineage>
        <taxon>Bacteria</taxon>
        <taxon>Bacillati</taxon>
        <taxon>Actinomycetota</taxon>
        <taxon>Actinomycetes</taxon>
        <taxon>Pseudonocardiales</taxon>
        <taxon>Pseudonocardiaceae</taxon>
        <taxon>Amycolatopsis</taxon>
    </lineage>
</organism>
<dbReference type="GO" id="GO:0016787">
    <property type="term" value="F:hydrolase activity"/>
    <property type="evidence" value="ECO:0007669"/>
    <property type="project" value="UniProtKB-KW"/>
</dbReference>
<feature type="transmembrane region" description="Helical" evidence="2">
    <location>
        <begin position="248"/>
        <end position="269"/>
    </location>
</feature>
<dbReference type="SUPFAM" id="SSF63817">
    <property type="entry name" value="Sortase"/>
    <property type="match status" value="1"/>
</dbReference>
<reference evidence="3 4" key="1">
    <citation type="submission" date="2016-01" db="EMBL/GenBank/DDBJ databases">
        <title>Amycolatopsis coloradensis genome sequencing and assembly.</title>
        <authorList>
            <person name="Mayilraj S."/>
        </authorList>
    </citation>
    <scope>NUCLEOTIDE SEQUENCE [LARGE SCALE GENOMIC DNA]</scope>
    <source>
        <strain evidence="3 4">DSM 44225</strain>
    </source>
</reference>
<dbReference type="InterPro" id="IPR005754">
    <property type="entry name" value="Sortase"/>
</dbReference>
<keyword evidence="2" id="KW-1133">Transmembrane helix</keyword>
<gene>
    <name evidence="3" type="ORF">BS329_29360</name>
</gene>